<organism evidence="2 3">
    <name type="scientific">Dactylosporangium sucinum</name>
    <dbReference type="NCBI Taxonomy" id="1424081"/>
    <lineage>
        <taxon>Bacteria</taxon>
        <taxon>Bacillati</taxon>
        <taxon>Actinomycetota</taxon>
        <taxon>Actinomycetes</taxon>
        <taxon>Micromonosporales</taxon>
        <taxon>Micromonosporaceae</taxon>
        <taxon>Dactylosporangium</taxon>
    </lineage>
</organism>
<dbReference type="RefSeq" id="WP_190253056.1">
    <property type="nucleotide sequence ID" value="NZ_BMPI01000030.1"/>
</dbReference>
<dbReference type="Proteomes" id="UP000642070">
    <property type="component" value="Unassembled WGS sequence"/>
</dbReference>
<evidence type="ECO:0000313" key="3">
    <source>
        <dbReference type="Proteomes" id="UP000642070"/>
    </source>
</evidence>
<feature type="domain" description="STAS" evidence="1">
    <location>
        <begin position="84"/>
        <end position="192"/>
    </location>
</feature>
<gene>
    <name evidence="2" type="ORF">GCM10007977_057290</name>
</gene>
<dbReference type="PANTHER" id="PTHR33495:SF2">
    <property type="entry name" value="ANTI-SIGMA FACTOR ANTAGONIST TM_1081-RELATED"/>
    <property type="match status" value="1"/>
</dbReference>
<comment type="caution">
    <text evidence="2">The sequence shown here is derived from an EMBL/GenBank/DDBJ whole genome shotgun (WGS) entry which is preliminary data.</text>
</comment>
<dbReference type="EMBL" id="BMPI01000030">
    <property type="protein sequence ID" value="GGM48259.1"/>
    <property type="molecule type" value="Genomic_DNA"/>
</dbReference>
<dbReference type="InterPro" id="IPR058548">
    <property type="entry name" value="MlaB-like_STAS"/>
</dbReference>
<dbReference type="GO" id="GO:0043856">
    <property type="term" value="F:anti-sigma factor antagonist activity"/>
    <property type="evidence" value="ECO:0007669"/>
    <property type="project" value="TreeGrafter"/>
</dbReference>
<evidence type="ECO:0000259" key="1">
    <source>
        <dbReference type="PROSITE" id="PS50801"/>
    </source>
</evidence>
<dbReference type="PANTHER" id="PTHR33495">
    <property type="entry name" value="ANTI-SIGMA FACTOR ANTAGONIST TM_1081-RELATED-RELATED"/>
    <property type="match status" value="1"/>
</dbReference>
<reference evidence="2" key="1">
    <citation type="journal article" date="2014" name="Int. J. Syst. Evol. Microbiol.">
        <title>Complete genome sequence of Corynebacterium casei LMG S-19264T (=DSM 44701T), isolated from a smear-ripened cheese.</title>
        <authorList>
            <consortium name="US DOE Joint Genome Institute (JGI-PGF)"/>
            <person name="Walter F."/>
            <person name="Albersmeier A."/>
            <person name="Kalinowski J."/>
            <person name="Ruckert C."/>
        </authorList>
    </citation>
    <scope>NUCLEOTIDE SEQUENCE</scope>
    <source>
        <strain evidence="2">JCM 19831</strain>
    </source>
</reference>
<dbReference type="PROSITE" id="PS50801">
    <property type="entry name" value="STAS"/>
    <property type="match status" value="1"/>
</dbReference>
<sequence length="201" mass="21363">MTALLSRDGTNFSLACDTCGQLVANLAPAMGTWQVAWSLFVEDGWRGAQRPTGPHACGRCATPRSLGMVEASFGRATPPGRGPQPVTWRELDGVTVVELPGTLQPATHARLHDLLAEDIRPTRHVVFDLSRLAAVDSALLAVLVAAHENAARHGRRICLAGGAERVTAALRMLSVEDLLPNFPDVPAALAWLTAAPPGNRQ</sequence>
<accession>A0A917X0R5</accession>
<proteinExistence type="predicted"/>
<name>A0A917X0R5_9ACTN</name>
<protein>
    <recommendedName>
        <fullName evidence="1">STAS domain-containing protein</fullName>
    </recommendedName>
</protein>
<keyword evidence="3" id="KW-1185">Reference proteome</keyword>
<dbReference type="InterPro" id="IPR036513">
    <property type="entry name" value="STAS_dom_sf"/>
</dbReference>
<dbReference type="AlphaFoldDB" id="A0A917X0R5"/>
<dbReference type="Pfam" id="PF13466">
    <property type="entry name" value="STAS_2"/>
    <property type="match status" value="1"/>
</dbReference>
<dbReference type="SUPFAM" id="SSF52091">
    <property type="entry name" value="SpoIIaa-like"/>
    <property type="match status" value="1"/>
</dbReference>
<dbReference type="InterPro" id="IPR002645">
    <property type="entry name" value="STAS_dom"/>
</dbReference>
<dbReference type="CDD" id="cd07043">
    <property type="entry name" value="STAS_anti-anti-sigma_factors"/>
    <property type="match status" value="1"/>
</dbReference>
<reference evidence="2" key="2">
    <citation type="submission" date="2020-09" db="EMBL/GenBank/DDBJ databases">
        <authorList>
            <person name="Sun Q."/>
            <person name="Ohkuma M."/>
        </authorList>
    </citation>
    <scope>NUCLEOTIDE SEQUENCE</scope>
    <source>
        <strain evidence="2">JCM 19831</strain>
    </source>
</reference>
<dbReference type="Gene3D" id="3.30.750.24">
    <property type="entry name" value="STAS domain"/>
    <property type="match status" value="1"/>
</dbReference>
<evidence type="ECO:0000313" key="2">
    <source>
        <dbReference type="EMBL" id="GGM48259.1"/>
    </source>
</evidence>